<feature type="region of interest" description="Disordered" evidence="1">
    <location>
        <begin position="52"/>
        <end position="95"/>
    </location>
</feature>
<keyword evidence="3" id="KW-1185">Reference proteome</keyword>
<organism evidence="2 3">
    <name type="scientific">Amycolatopsis deserti</name>
    <dbReference type="NCBI Taxonomy" id="185696"/>
    <lineage>
        <taxon>Bacteria</taxon>
        <taxon>Bacillati</taxon>
        <taxon>Actinomycetota</taxon>
        <taxon>Actinomycetes</taxon>
        <taxon>Pseudonocardiales</taxon>
        <taxon>Pseudonocardiaceae</taxon>
        <taxon>Amycolatopsis</taxon>
    </lineage>
</organism>
<evidence type="ECO:0000256" key="1">
    <source>
        <dbReference type="SAM" id="MobiDB-lite"/>
    </source>
</evidence>
<comment type="caution">
    <text evidence="2">The sequence shown here is derived from an EMBL/GenBank/DDBJ whole genome shotgun (WGS) entry which is preliminary data.</text>
</comment>
<reference evidence="3" key="1">
    <citation type="journal article" date="2019" name="Int. J. Syst. Evol. Microbiol.">
        <title>The Global Catalogue of Microorganisms (GCM) 10K type strain sequencing project: providing services to taxonomists for standard genome sequencing and annotation.</title>
        <authorList>
            <consortium name="The Broad Institute Genomics Platform"/>
            <consortium name="The Broad Institute Genome Sequencing Center for Infectious Disease"/>
            <person name="Wu L."/>
            <person name="Ma J."/>
        </authorList>
    </citation>
    <scope>NUCLEOTIDE SEQUENCE [LARGE SCALE GENOMIC DNA]</scope>
    <source>
        <strain evidence="3">CGMCC 4.7677</strain>
    </source>
</reference>
<accession>A0ABQ3JDN1</accession>
<sequence length="95" mass="10112">MTSATVTVTPRRKAHVRAGEDATSAVAGLRIHGAWAVDPVRPVAELLQQNIRNPLLDGLLTERRGRPDGDGAAGEQKRSRAGDERGADHSKLPGK</sequence>
<dbReference type="Proteomes" id="UP000605897">
    <property type="component" value="Unassembled WGS sequence"/>
</dbReference>
<evidence type="ECO:0000313" key="2">
    <source>
        <dbReference type="EMBL" id="GHF14010.1"/>
    </source>
</evidence>
<name>A0ABQ3JDN1_9PSEU</name>
<dbReference type="EMBL" id="BNAU01000007">
    <property type="protein sequence ID" value="GHF14010.1"/>
    <property type="molecule type" value="Genomic_DNA"/>
</dbReference>
<evidence type="ECO:0000313" key="3">
    <source>
        <dbReference type="Proteomes" id="UP000605897"/>
    </source>
</evidence>
<protein>
    <submittedName>
        <fullName evidence="2">Uncharacterized protein</fullName>
    </submittedName>
</protein>
<feature type="compositionally biased region" description="Basic and acidic residues" evidence="1">
    <location>
        <begin position="60"/>
        <end position="95"/>
    </location>
</feature>
<proteinExistence type="predicted"/>
<gene>
    <name evidence="2" type="ORF">GCM10017786_54620</name>
</gene>